<protein>
    <submittedName>
        <fullName evidence="1">Uncharacterized protein</fullName>
    </submittedName>
</protein>
<accession>A0A8J3R805</accession>
<evidence type="ECO:0000313" key="2">
    <source>
        <dbReference type="Proteomes" id="UP000610966"/>
    </source>
</evidence>
<evidence type="ECO:0000313" key="1">
    <source>
        <dbReference type="EMBL" id="GIH69456.1"/>
    </source>
</evidence>
<name>A0A8J3R805_9ACTN</name>
<dbReference type="EMBL" id="BOOG01000014">
    <property type="protein sequence ID" value="GIH69456.1"/>
    <property type="molecule type" value="Genomic_DNA"/>
</dbReference>
<sequence>MNTGLRQLLRTAWPARRPAVATPEGQVLAELAALTAKHGPWEAARRLFAPETGTPGSRP</sequence>
<dbReference type="Proteomes" id="UP000610966">
    <property type="component" value="Unassembled WGS sequence"/>
</dbReference>
<keyword evidence="2" id="KW-1185">Reference proteome</keyword>
<dbReference type="AlphaFoldDB" id="A0A8J3R805"/>
<dbReference type="RefSeq" id="WP_204014034.1">
    <property type="nucleotide sequence ID" value="NZ_BOOG01000014.1"/>
</dbReference>
<reference evidence="1" key="1">
    <citation type="submission" date="2021-01" db="EMBL/GenBank/DDBJ databases">
        <title>Whole genome shotgun sequence of Sphaerimonospora thailandensis NBRC 107569.</title>
        <authorList>
            <person name="Komaki H."/>
            <person name="Tamura T."/>
        </authorList>
    </citation>
    <scope>NUCLEOTIDE SEQUENCE</scope>
    <source>
        <strain evidence="1">NBRC 107569</strain>
    </source>
</reference>
<comment type="caution">
    <text evidence="1">The sequence shown here is derived from an EMBL/GenBank/DDBJ whole genome shotgun (WGS) entry which is preliminary data.</text>
</comment>
<proteinExistence type="predicted"/>
<organism evidence="1 2">
    <name type="scientific">Sphaerimonospora thailandensis</name>
    <dbReference type="NCBI Taxonomy" id="795644"/>
    <lineage>
        <taxon>Bacteria</taxon>
        <taxon>Bacillati</taxon>
        <taxon>Actinomycetota</taxon>
        <taxon>Actinomycetes</taxon>
        <taxon>Streptosporangiales</taxon>
        <taxon>Streptosporangiaceae</taxon>
        <taxon>Sphaerimonospora</taxon>
    </lineage>
</organism>
<gene>
    <name evidence="1" type="ORF">Mth01_17090</name>
</gene>